<comment type="caution">
    <text evidence="3">The sequence shown here is derived from an EMBL/GenBank/DDBJ whole genome shotgun (WGS) entry which is preliminary data.</text>
</comment>
<name>A0A0G1GNN8_9BACT</name>
<keyword evidence="1" id="KW-0812">Transmembrane</keyword>
<feature type="transmembrane region" description="Helical" evidence="1">
    <location>
        <begin position="65"/>
        <end position="82"/>
    </location>
</feature>
<evidence type="ECO:0000313" key="4">
    <source>
        <dbReference type="Proteomes" id="UP000034069"/>
    </source>
</evidence>
<reference evidence="3 4" key="1">
    <citation type="journal article" date="2015" name="Nature">
        <title>rRNA introns, odd ribosomes, and small enigmatic genomes across a large radiation of phyla.</title>
        <authorList>
            <person name="Brown C.T."/>
            <person name="Hug L.A."/>
            <person name="Thomas B.C."/>
            <person name="Sharon I."/>
            <person name="Castelle C.J."/>
            <person name="Singh A."/>
            <person name="Wilkins M.J."/>
            <person name="Williams K.H."/>
            <person name="Banfield J.F."/>
        </authorList>
    </citation>
    <scope>NUCLEOTIDE SEQUENCE [LARGE SCALE GENOMIC DNA]</scope>
</reference>
<evidence type="ECO:0000259" key="2">
    <source>
        <dbReference type="Pfam" id="PF02517"/>
    </source>
</evidence>
<organism evidence="3 4">
    <name type="scientific">Candidatus Collierbacteria bacterium GW2011_GWA1_44_12</name>
    <dbReference type="NCBI Taxonomy" id="1618376"/>
    <lineage>
        <taxon>Bacteria</taxon>
        <taxon>Candidatus Collieribacteriota</taxon>
    </lineage>
</organism>
<dbReference type="GO" id="GO:0080120">
    <property type="term" value="P:CAAX-box protein maturation"/>
    <property type="evidence" value="ECO:0007669"/>
    <property type="project" value="UniProtKB-ARBA"/>
</dbReference>
<protein>
    <recommendedName>
        <fullName evidence="2">CAAX prenyl protease 2/Lysostaphin resistance protein A-like domain-containing protein</fullName>
    </recommendedName>
</protein>
<feature type="domain" description="CAAX prenyl protease 2/Lysostaphin resistance protein A-like" evidence="2">
    <location>
        <begin position="33"/>
        <end position="132"/>
    </location>
</feature>
<dbReference type="EMBL" id="LCHN01000006">
    <property type="protein sequence ID" value="KKT36125.1"/>
    <property type="molecule type" value="Genomic_DNA"/>
</dbReference>
<gene>
    <name evidence="3" type="ORF">UW23_C0006G0010</name>
</gene>
<dbReference type="Pfam" id="PF02517">
    <property type="entry name" value="Rce1-like"/>
    <property type="match status" value="1"/>
</dbReference>
<dbReference type="Proteomes" id="UP000034069">
    <property type="component" value="Unassembled WGS sequence"/>
</dbReference>
<feature type="transmembrane region" description="Helical" evidence="1">
    <location>
        <begin position="36"/>
        <end position="59"/>
    </location>
</feature>
<sequence length="136" mass="15018">MFENTWIETSSWGLGIALVYWLIFSQLRVPDISWQVIGIAVATAIVEELTFSGFISGYLERYAKGSWWNLILTGSMAGVMRLPIATFVYRLSPIATLGVFLLAFSTTMIHSWIRQKTGNVAGGMIARIGLNLAILG</sequence>
<dbReference type="GO" id="GO:0004175">
    <property type="term" value="F:endopeptidase activity"/>
    <property type="evidence" value="ECO:0007669"/>
    <property type="project" value="UniProtKB-ARBA"/>
</dbReference>
<keyword evidence="1" id="KW-0472">Membrane</keyword>
<dbReference type="InterPro" id="IPR003675">
    <property type="entry name" value="Rce1/LyrA-like_dom"/>
</dbReference>
<keyword evidence="1" id="KW-1133">Transmembrane helix</keyword>
<feature type="transmembrane region" description="Helical" evidence="1">
    <location>
        <begin position="94"/>
        <end position="113"/>
    </location>
</feature>
<proteinExistence type="predicted"/>
<dbReference type="AlphaFoldDB" id="A0A0G1GNN8"/>
<accession>A0A0G1GNN8</accession>
<evidence type="ECO:0000313" key="3">
    <source>
        <dbReference type="EMBL" id="KKT36125.1"/>
    </source>
</evidence>
<evidence type="ECO:0000256" key="1">
    <source>
        <dbReference type="SAM" id="Phobius"/>
    </source>
</evidence>
<feature type="transmembrane region" description="Helical" evidence="1">
    <location>
        <begin position="6"/>
        <end position="24"/>
    </location>
</feature>